<dbReference type="EMBL" id="NHMK01000005">
    <property type="protein sequence ID" value="OWL98773.1"/>
    <property type="molecule type" value="Genomic_DNA"/>
</dbReference>
<sequence>MTRPHSRPTSRVTLMCALALTAGLASCAPTVQGPNGAYRPKTQTGGYRLFVKVVPVSELTDATPADVYVSFPQCLNTVVAVPDVRQLGPEAALDACRKTDGSVVGLIAGGAVVISVLLGFALAPLVKILQSTGN</sequence>
<comment type="caution">
    <text evidence="3">The sequence shown here is derived from an EMBL/GenBank/DDBJ whole genome shotgun (WGS) entry which is preliminary data.</text>
</comment>
<keyword evidence="1" id="KW-1133">Transmembrane helix</keyword>
<evidence type="ECO:0000256" key="1">
    <source>
        <dbReference type="SAM" id="Phobius"/>
    </source>
</evidence>
<dbReference type="PROSITE" id="PS51257">
    <property type="entry name" value="PROKAR_LIPOPROTEIN"/>
    <property type="match status" value="1"/>
</dbReference>
<name>A0A246BSY0_9DEIO</name>
<keyword evidence="1" id="KW-0472">Membrane</keyword>
<evidence type="ECO:0000313" key="4">
    <source>
        <dbReference type="Proteomes" id="UP000197208"/>
    </source>
</evidence>
<dbReference type="Proteomes" id="UP000197208">
    <property type="component" value="Unassembled WGS sequence"/>
</dbReference>
<gene>
    <name evidence="3" type="ORF">CBQ26_01335</name>
</gene>
<keyword evidence="1" id="KW-0812">Transmembrane</keyword>
<feature type="signal peptide" evidence="2">
    <location>
        <begin position="1"/>
        <end position="27"/>
    </location>
</feature>
<keyword evidence="2" id="KW-0732">Signal</keyword>
<evidence type="ECO:0000256" key="2">
    <source>
        <dbReference type="SAM" id="SignalP"/>
    </source>
</evidence>
<organism evidence="3 4">
    <name type="scientific">Deinococcus indicus</name>
    <dbReference type="NCBI Taxonomy" id="223556"/>
    <lineage>
        <taxon>Bacteria</taxon>
        <taxon>Thermotogati</taxon>
        <taxon>Deinococcota</taxon>
        <taxon>Deinococci</taxon>
        <taxon>Deinococcales</taxon>
        <taxon>Deinococcaceae</taxon>
        <taxon>Deinococcus</taxon>
    </lineage>
</organism>
<reference evidence="3 4" key="1">
    <citation type="submission" date="2017-05" db="EMBL/GenBank/DDBJ databases">
        <title>De novo genome assembly of Deniococcus indicus strain DR1.</title>
        <authorList>
            <person name="Chauhan D."/>
            <person name="Yennamalli R.M."/>
            <person name="Priyadarshini R."/>
        </authorList>
    </citation>
    <scope>NUCLEOTIDE SEQUENCE [LARGE SCALE GENOMIC DNA]</scope>
    <source>
        <strain evidence="3 4">DR1</strain>
    </source>
</reference>
<proteinExistence type="predicted"/>
<dbReference type="RefSeq" id="WP_088246808.1">
    <property type="nucleotide sequence ID" value="NZ_BNAM01000024.1"/>
</dbReference>
<protein>
    <recommendedName>
        <fullName evidence="5">Lipoprotein</fullName>
    </recommendedName>
</protein>
<feature type="chain" id="PRO_5012490106" description="Lipoprotein" evidence="2">
    <location>
        <begin position="28"/>
        <end position="134"/>
    </location>
</feature>
<dbReference type="AlphaFoldDB" id="A0A246BSY0"/>
<accession>A0A246BSY0</accession>
<dbReference type="OrthoDB" id="74304at2"/>
<feature type="transmembrane region" description="Helical" evidence="1">
    <location>
        <begin position="103"/>
        <end position="126"/>
    </location>
</feature>
<evidence type="ECO:0008006" key="5">
    <source>
        <dbReference type="Google" id="ProtNLM"/>
    </source>
</evidence>
<evidence type="ECO:0000313" key="3">
    <source>
        <dbReference type="EMBL" id="OWL98773.1"/>
    </source>
</evidence>
<keyword evidence="4" id="KW-1185">Reference proteome</keyword>